<dbReference type="InterPro" id="IPR016040">
    <property type="entry name" value="NAD(P)-bd_dom"/>
</dbReference>
<dbReference type="SUPFAM" id="SSF51735">
    <property type="entry name" value="NAD(P)-binding Rossmann-fold domains"/>
    <property type="match status" value="1"/>
</dbReference>
<dbReference type="Gene3D" id="3.40.50.720">
    <property type="entry name" value="NAD(P)-binding Rossmann-like Domain"/>
    <property type="match status" value="1"/>
</dbReference>
<dbReference type="PANTHER" id="PTHR43725">
    <property type="entry name" value="UDP-GLUCOSE 4-EPIMERASE"/>
    <property type="match status" value="1"/>
</dbReference>
<organism evidence="2 3">
    <name type="scientific">Chrysophaeum taylorii</name>
    <dbReference type="NCBI Taxonomy" id="2483200"/>
    <lineage>
        <taxon>Eukaryota</taxon>
        <taxon>Sar</taxon>
        <taxon>Stramenopiles</taxon>
        <taxon>Ochrophyta</taxon>
        <taxon>Pelagophyceae</taxon>
        <taxon>Pelagomonadales</taxon>
        <taxon>Pelagomonadaceae</taxon>
        <taxon>Chrysophaeum</taxon>
    </lineage>
</organism>
<evidence type="ECO:0000313" key="2">
    <source>
        <dbReference type="EMBL" id="KAJ8613886.1"/>
    </source>
</evidence>
<gene>
    <name evidence="2" type="ORF">CTAYLR_008691</name>
</gene>
<dbReference type="AlphaFoldDB" id="A0AAD7UNM7"/>
<dbReference type="Pfam" id="PF13460">
    <property type="entry name" value="NAD_binding_10"/>
    <property type="match status" value="1"/>
</dbReference>
<dbReference type="GO" id="GO:0005996">
    <property type="term" value="P:monosaccharide metabolic process"/>
    <property type="evidence" value="ECO:0007669"/>
    <property type="project" value="TreeGrafter"/>
</dbReference>
<name>A0AAD7UNM7_9STRA</name>
<accession>A0AAD7UNM7</accession>
<comment type="caution">
    <text evidence="2">The sequence shown here is derived from an EMBL/GenBank/DDBJ whole genome shotgun (WGS) entry which is preliminary data.</text>
</comment>
<dbReference type="GO" id="GO:0003978">
    <property type="term" value="F:UDP-glucose 4-epimerase activity"/>
    <property type="evidence" value="ECO:0007669"/>
    <property type="project" value="TreeGrafter"/>
</dbReference>
<dbReference type="EMBL" id="JAQMWT010000020">
    <property type="protein sequence ID" value="KAJ8613886.1"/>
    <property type="molecule type" value="Genomic_DNA"/>
</dbReference>
<evidence type="ECO:0000313" key="3">
    <source>
        <dbReference type="Proteomes" id="UP001230188"/>
    </source>
</evidence>
<reference evidence="2" key="1">
    <citation type="submission" date="2023-01" db="EMBL/GenBank/DDBJ databases">
        <title>Metagenome sequencing of chrysophaentin producing Chrysophaeum taylorii.</title>
        <authorList>
            <person name="Davison J."/>
            <person name="Bewley C."/>
        </authorList>
    </citation>
    <scope>NUCLEOTIDE SEQUENCE</scope>
    <source>
        <strain evidence="2">NIES-1699</strain>
    </source>
</reference>
<proteinExistence type="predicted"/>
<sequence>MFLLLVLVVSRCEGLSSSGHAVIVQNKGGGHGEIGFHLAKALAAAKDLEVTILQDAAAKASALPFCKYDEVPAKVTWCDLGDTAAIEAALRGTPTVTHVFDNFAKSRDEAAPFANAAKKSPMLRCYAFVSSAGMYTSKGILRETDPVKETGQRDVEVYLNEELPGKWCSFRPQYIYGPYTNKRDYLDWFLHRVSRELPLAVPGDAQQPVSVTHCEDVATLLASVVGNELEAANQVFNCGTDKLCSYDDLCRAAARGLGKPPPVVASLPPGTKSTFPFRPNAEGFAVRVKKAKDKLKWAGATHDVLADLEGFYKDDFLALGHHLGPLDTQNDMLHLAANL</sequence>
<evidence type="ECO:0000259" key="1">
    <source>
        <dbReference type="Pfam" id="PF13460"/>
    </source>
</evidence>
<protein>
    <recommendedName>
        <fullName evidence="1">NAD(P)-binding domain-containing protein</fullName>
    </recommendedName>
</protein>
<dbReference type="InterPro" id="IPR036291">
    <property type="entry name" value="NAD(P)-bd_dom_sf"/>
</dbReference>
<dbReference type="GO" id="GO:0005829">
    <property type="term" value="C:cytosol"/>
    <property type="evidence" value="ECO:0007669"/>
    <property type="project" value="TreeGrafter"/>
</dbReference>
<feature type="domain" description="NAD(P)-binding" evidence="1">
    <location>
        <begin position="29"/>
        <end position="137"/>
    </location>
</feature>
<keyword evidence="3" id="KW-1185">Reference proteome</keyword>
<dbReference type="PANTHER" id="PTHR43725:SF6">
    <property type="entry name" value="CHLOROPLAST STEM-LOOP BINDING PROTEIN OF 41 KDA A, CHLOROPLASTIC"/>
    <property type="match status" value="1"/>
</dbReference>
<dbReference type="Proteomes" id="UP001230188">
    <property type="component" value="Unassembled WGS sequence"/>
</dbReference>